<dbReference type="InterPro" id="IPR010987">
    <property type="entry name" value="Glutathione-S-Trfase_C-like"/>
</dbReference>
<comment type="caution">
    <text evidence="8">The sequence shown here is derived from an EMBL/GenBank/DDBJ whole genome shotgun (WGS) entry which is preliminary data.</text>
</comment>
<dbReference type="GO" id="GO:0005737">
    <property type="term" value="C:cytoplasm"/>
    <property type="evidence" value="ECO:0007669"/>
    <property type="project" value="UniProtKB-SubCell"/>
</dbReference>
<dbReference type="InterPro" id="IPR004045">
    <property type="entry name" value="Glutathione_S-Trfase_N"/>
</dbReference>
<dbReference type="InterPro" id="IPR004046">
    <property type="entry name" value="GST_C"/>
</dbReference>
<keyword evidence="4" id="KW-0808">Transferase</keyword>
<dbReference type="FunFam" id="1.20.1050.10:FF:000039">
    <property type="entry name" value="Glutathione S-transferase theta-1"/>
    <property type="match status" value="1"/>
</dbReference>
<reference evidence="8 9" key="1">
    <citation type="submission" date="2024-02" db="EMBL/GenBank/DDBJ databases">
        <title>Chromosome-scale genome assembly of the rough periwinkle Littorina saxatilis.</title>
        <authorList>
            <person name="De Jode A."/>
            <person name="Faria R."/>
            <person name="Formenti G."/>
            <person name="Sims Y."/>
            <person name="Smith T.P."/>
            <person name="Tracey A."/>
            <person name="Wood J.M.D."/>
            <person name="Zagrodzka Z.B."/>
            <person name="Johannesson K."/>
            <person name="Butlin R.K."/>
            <person name="Leder E.H."/>
        </authorList>
    </citation>
    <scope>NUCLEOTIDE SEQUENCE [LARGE SCALE GENOMIC DNA]</scope>
    <source>
        <strain evidence="8">Snail1</strain>
        <tissue evidence="8">Muscle</tissue>
    </source>
</reference>
<feature type="domain" description="GST C-terminal" evidence="7">
    <location>
        <begin position="91"/>
        <end position="223"/>
    </location>
</feature>
<evidence type="ECO:0000256" key="4">
    <source>
        <dbReference type="ARBA" id="ARBA00022679"/>
    </source>
</evidence>
<dbReference type="InterPro" id="IPR040079">
    <property type="entry name" value="Glutathione_S-Trfase"/>
</dbReference>
<evidence type="ECO:0000256" key="2">
    <source>
        <dbReference type="ARBA" id="ARBA00009899"/>
    </source>
</evidence>
<comment type="similarity">
    <text evidence="2">Belongs to the GST superfamily. Theta family.</text>
</comment>
<dbReference type="PANTHER" id="PTHR43917:SF8">
    <property type="entry name" value="GH16740P-RELATED"/>
    <property type="match status" value="1"/>
</dbReference>
<dbReference type="SUPFAM" id="SSF47616">
    <property type="entry name" value="GST C-terminal domain-like"/>
    <property type="match status" value="1"/>
</dbReference>
<gene>
    <name evidence="8" type="ORF">V1264_021728</name>
</gene>
<dbReference type="Pfam" id="PF00043">
    <property type="entry name" value="GST_C"/>
    <property type="match status" value="1"/>
</dbReference>
<dbReference type="SFLD" id="SFLDS00019">
    <property type="entry name" value="Glutathione_Transferase_(cytos"/>
    <property type="match status" value="1"/>
</dbReference>
<dbReference type="InterPro" id="IPR051369">
    <property type="entry name" value="GST_Theta"/>
</dbReference>
<accession>A0AAN9AJ17</accession>
<proteinExistence type="inferred from homology"/>
<dbReference type="GO" id="GO:0006749">
    <property type="term" value="P:glutathione metabolic process"/>
    <property type="evidence" value="ECO:0007669"/>
    <property type="project" value="TreeGrafter"/>
</dbReference>
<dbReference type="PROSITE" id="PS50404">
    <property type="entry name" value="GST_NTER"/>
    <property type="match status" value="1"/>
</dbReference>
<protein>
    <submittedName>
        <fullName evidence="8">Uncharacterized protein</fullName>
    </submittedName>
</protein>
<dbReference type="InterPro" id="IPR040077">
    <property type="entry name" value="GST_C_Theta"/>
</dbReference>
<dbReference type="EMBL" id="JBAMIC010004070">
    <property type="protein sequence ID" value="KAK7087714.1"/>
    <property type="molecule type" value="Genomic_DNA"/>
</dbReference>
<dbReference type="CDD" id="cd03183">
    <property type="entry name" value="GST_C_Theta"/>
    <property type="match status" value="1"/>
</dbReference>
<comment type="catalytic activity">
    <reaction evidence="5">
        <text>RX + glutathione = an S-substituted glutathione + a halide anion + H(+)</text>
        <dbReference type="Rhea" id="RHEA:16437"/>
        <dbReference type="ChEBI" id="CHEBI:15378"/>
        <dbReference type="ChEBI" id="CHEBI:16042"/>
        <dbReference type="ChEBI" id="CHEBI:17792"/>
        <dbReference type="ChEBI" id="CHEBI:57925"/>
        <dbReference type="ChEBI" id="CHEBI:90779"/>
        <dbReference type="EC" id="2.5.1.18"/>
    </reaction>
</comment>
<organism evidence="8 9">
    <name type="scientific">Littorina saxatilis</name>
    <dbReference type="NCBI Taxonomy" id="31220"/>
    <lineage>
        <taxon>Eukaryota</taxon>
        <taxon>Metazoa</taxon>
        <taxon>Spiralia</taxon>
        <taxon>Lophotrochozoa</taxon>
        <taxon>Mollusca</taxon>
        <taxon>Gastropoda</taxon>
        <taxon>Caenogastropoda</taxon>
        <taxon>Littorinimorpha</taxon>
        <taxon>Littorinoidea</taxon>
        <taxon>Littorinidae</taxon>
        <taxon>Littorina</taxon>
    </lineage>
</organism>
<dbReference type="Pfam" id="PF02798">
    <property type="entry name" value="GST_N"/>
    <property type="match status" value="1"/>
</dbReference>
<keyword evidence="3" id="KW-0963">Cytoplasm</keyword>
<dbReference type="InterPro" id="IPR040075">
    <property type="entry name" value="GST_N_Theta"/>
</dbReference>
<evidence type="ECO:0000256" key="3">
    <source>
        <dbReference type="ARBA" id="ARBA00022490"/>
    </source>
</evidence>
<dbReference type="CDD" id="cd03050">
    <property type="entry name" value="GST_N_Theta"/>
    <property type="match status" value="1"/>
</dbReference>
<evidence type="ECO:0000259" key="7">
    <source>
        <dbReference type="PROSITE" id="PS50405"/>
    </source>
</evidence>
<dbReference type="FunFam" id="3.40.30.10:FF:000176">
    <property type="entry name" value="Glutathione S-transferase theta-1"/>
    <property type="match status" value="1"/>
</dbReference>
<dbReference type="SUPFAM" id="SSF52833">
    <property type="entry name" value="Thioredoxin-like"/>
    <property type="match status" value="1"/>
</dbReference>
<name>A0AAN9AJ17_9CAEN</name>
<evidence type="ECO:0000259" key="6">
    <source>
        <dbReference type="PROSITE" id="PS50404"/>
    </source>
</evidence>
<evidence type="ECO:0000256" key="1">
    <source>
        <dbReference type="ARBA" id="ARBA00004496"/>
    </source>
</evidence>
<dbReference type="PANTHER" id="PTHR43917">
    <property type="match status" value="1"/>
</dbReference>
<sequence>MALQYFYDLLSQPSRAVYMILRLNKIPYEDKQVALRKGEHRTEEFITKVNPFQLVPAINDNGFRLTESIAIVEYLMNTRKLANHWYPPHTDPKRRARVTEYLHWQHFNTRGNCASLFQYLLIIPRATGKPVDQTKVAKGRESVRKVIKNLESYYLRDTPFISSDVITAADIFGACELMQLYAVLEENLYESSPIVKAWMERVRQETNPVFDDAHKMVYRVRDMYKGMAKL</sequence>
<evidence type="ECO:0000256" key="5">
    <source>
        <dbReference type="ARBA" id="ARBA00047960"/>
    </source>
</evidence>
<dbReference type="PROSITE" id="PS50405">
    <property type="entry name" value="GST_CTER"/>
    <property type="match status" value="1"/>
</dbReference>
<dbReference type="Gene3D" id="3.40.30.10">
    <property type="entry name" value="Glutaredoxin"/>
    <property type="match status" value="1"/>
</dbReference>
<dbReference type="InterPro" id="IPR036249">
    <property type="entry name" value="Thioredoxin-like_sf"/>
</dbReference>
<evidence type="ECO:0000313" key="8">
    <source>
        <dbReference type="EMBL" id="KAK7087714.1"/>
    </source>
</evidence>
<evidence type="ECO:0000313" key="9">
    <source>
        <dbReference type="Proteomes" id="UP001374579"/>
    </source>
</evidence>
<dbReference type="SFLD" id="SFLDG00358">
    <property type="entry name" value="Main_(cytGST)"/>
    <property type="match status" value="1"/>
</dbReference>
<feature type="domain" description="GST N-terminal" evidence="6">
    <location>
        <begin position="1"/>
        <end position="83"/>
    </location>
</feature>
<dbReference type="GO" id="GO:0004364">
    <property type="term" value="F:glutathione transferase activity"/>
    <property type="evidence" value="ECO:0007669"/>
    <property type="project" value="UniProtKB-EC"/>
</dbReference>
<dbReference type="InterPro" id="IPR036282">
    <property type="entry name" value="Glutathione-S-Trfase_C_sf"/>
</dbReference>
<dbReference type="AlphaFoldDB" id="A0AAN9AJ17"/>
<comment type="subcellular location">
    <subcellularLocation>
        <location evidence="1">Cytoplasm</location>
    </subcellularLocation>
</comment>
<dbReference type="Gene3D" id="1.20.1050.10">
    <property type="match status" value="1"/>
</dbReference>
<keyword evidence="9" id="KW-1185">Reference proteome</keyword>
<dbReference type="Proteomes" id="UP001374579">
    <property type="component" value="Unassembled WGS sequence"/>
</dbReference>